<name>A0ABV3RE80_9SPHN</name>
<feature type="domain" description="Asl1-like glycosyl hydrolase catalytic" evidence="2">
    <location>
        <begin position="153"/>
        <end position="250"/>
    </location>
</feature>
<keyword evidence="4" id="KW-1185">Reference proteome</keyword>
<dbReference type="SUPFAM" id="SSF51011">
    <property type="entry name" value="Glycosyl hydrolase domain"/>
    <property type="match status" value="1"/>
</dbReference>
<evidence type="ECO:0000259" key="2">
    <source>
        <dbReference type="Pfam" id="PF11790"/>
    </source>
</evidence>
<keyword evidence="1" id="KW-0732">Signal</keyword>
<evidence type="ECO:0000256" key="1">
    <source>
        <dbReference type="SAM" id="SignalP"/>
    </source>
</evidence>
<dbReference type="Proteomes" id="UP001556118">
    <property type="component" value="Unassembled WGS sequence"/>
</dbReference>
<dbReference type="Pfam" id="PF11790">
    <property type="entry name" value="Glyco_hydro_cc"/>
    <property type="match status" value="1"/>
</dbReference>
<reference evidence="3 4" key="1">
    <citation type="submission" date="2024-06" db="EMBL/GenBank/DDBJ databases">
        <title>Novosphingobium rhizovicinus M1R2S20.</title>
        <authorList>
            <person name="Sun J.-Q."/>
        </authorList>
    </citation>
    <scope>NUCLEOTIDE SEQUENCE [LARGE SCALE GENOMIC DNA]</scope>
    <source>
        <strain evidence="3 4">M1R2S20</strain>
    </source>
</reference>
<dbReference type="Gene3D" id="3.20.20.80">
    <property type="entry name" value="Glycosidases"/>
    <property type="match status" value="1"/>
</dbReference>
<proteinExistence type="predicted"/>
<protein>
    <submittedName>
        <fullName evidence="3">Glycosyl hydrolase</fullName>
    </submittedName>
</protein>
<organism evidence="3 4">
    <name type="scientific">Novosphingobium rhizovicinum</name>
    <dbReference type="NCBI Taxonomy" id="3228928"/>
    <lineage>
        <taxon>Bacteria</taxon>
        <taxon>Pseudomonadati</taxon>
        <taxon>Pseudomonadota</taxon>
        <taxon>Alphaproteobacteria</taxon>
        <taxon>Sphingomonadales</taxon>
        <taxon>Sphingomonadaceae</taxon>
        <taxon>Novosphingobium</taxon>
    </lineage>
</organism>
<dbReference type="InterPro" id="IPR017853">
    <property type="entry name" value="GH"/>
</dbReference>
<gene>
    <name evidence="3" type="ORF">ABUH87_14790</name>
</gene>
<dbReference type="EMBL" id="JBFNXR010000052">
    <property type="protein sequence ID" value="MEW9856403.1"/>
    <property type="molecule type" value="Genomic_DNA"/>
</dbReference>
<dbReference type="SUPFAM" id="SSF51445">
    <property type="entry name" value="(Trans)glycosidases"/>
    <property type="match status" value="1"/>
</dbReference>
<feature type="chain" id="PRO_5045571675" evidence="1">
    <location>
        <begin position="26"/>
        <end position="509"/>
    </location>
</feature>
<dbReference type="InterPro" id="IPR024655">
    <property type="entry name" value="Asl1_glyco_hydro_catalytic"/>
</dbReference>
<sequence length="509" mass="57274">MSGKVKYNLAAALLLLGAATYPAAAQPQQSARPEARPATVAVDFSKSRGELIRTERYNNVSRPTTFAEQRDADVEFLNEQGLHGQVYRVWIDAHIIHDEATGTYNYEPVLDYLGDLSRLSDNLLVVMDTRVAVRDRGATPAQIKPVVKTIMRELKQRFPNIRYIEAFNEPDHNLAKALKPEQLYAYYVPYYEAVNEINRELKPKIPLEIGGPGLMMYNEPWLRAFLSDYKADKSPEKRIDFISYHAYGEFPEGNADTNGPRAYHFYKGNPSEVANQRQRLEQEFARYGLDRKTPRLITELGIYPGPSFDNKDDPKPDYLIGAAGVPSLIYWFLDQPGTYPFNWVVRHKTEERKDQLVTRVGEGVPPPTDTFTPYGNTLKMMSKLKKERVAATSDALTDGQGVYSIATKDGTGAAIMVWNYQHTNAQNYRVNINMRDLPASLAGKPVRQQMFRIDAKTSNYWADPATANLQKVSETVVQPKALQNLTIDLPANALHLVVLEPAQSGAAAK</sequence>
<feature type="signal peptide" evidence="1">
    <location>
        <begin position="1"/>
        <end position="25"/>
    </location>
</feature>
<dbReference type="GO" id="GO:0016787">
    <property type="term" value="F:hydrolase activity"/>
    <property type="evidence" value="ECO:0007669"/>
    <property type="project" value="UniProtKB-KW"/>
</dbReference>
<evidence type="ECO:0000313" key="3">
    <source>
        <dbReference type="EMBL" id="MEW9856403.1"/>
    </source>
</evidence>
<accession>A0ABV3RE80</accession>
<comment type="caution">
    <text evidence="3">The sequence shown here is derived from an EMBL/GenBank/DDBJ whole genome shotgun (WGS) entry which is preliminary data.</text>
</comment>
<evidence type="ECO:0000313" key="4">
    <source>
        <dbReference type="Proteomes" id="UP001556118"/>
    </source>
</evidence>
<keyword evidence="3" id="KW-0378">Hydrolase</keyword>
<dbReference type="RefSeq" id="WP_367774850.1">
    <property type="nucleotide sequence ID" value="NZ_JBFNXR010000052.1"/>
</dbReference>